<gene>
    <name evidence="1" type="ORF">T12_3145</name>
</gene>
<proteinExistence type="predicted"/>
<evidence type="ECO:0000313" key="1">
    <source>
        <dbReference type="EMBL" id="KRY15787.1"/>
    </source>
</evidence>
<comment type="caution">
    <text evidence="1">The sequence shown here is derived from an EMBL/GenBank/DDBJ whole genome shotgun (WGS) entry which is preliminary data.</text>
</comment>
<organism evidence="1 2">
    <name type="scientific">Trichinella patagoniensis</name>
    <dbReference type="NCBI Taxonomy" id="990121"/>
    <lineage>
        <taxon>Eukaryota</taxon>
        <taxon>Metazoa</taxon>
        <taxon>Ecdysozoa</taxon>
        <taxon>Nematoda</taxon>
        <taxon>Enoplea</taxon>
        <taxon>Dorylaimia</taxon>
        <taxon>Trichinellida</taxon>
        <taxon>Trichinellidae</taxon>
        <taxon>Trichinella</taxon>
    </lineage>
</organism>
<protein>
    <submittedName>
        <fullName evidence="1">Uncharacterized protein</fullName>
    </submittedName>
</protein>
<sequence>MWFRNEWRSLAAYGQSVHWKNVVQLTPLSNCNPETALTPDVDGWSIPLTDAPSAAEMMSSVDDDALGQRSGESPLAVLLLLLFKDDNGTGIQLYELDDAGSTKKGNWTDSRTRDKCGFGSKWSAMGLVGPLPNFSGRRTRSLDLRTSLATPRPSPNSLPTSRRHCWEYYSSGALPHPRPPLLPPPTLLPPRAVLVVRHHH</sequence>
<dbReference type="EMBL" id="JYDQ01000089">
    <property type="protein sequence ID" value="KRY15787.1"/>
    <property type="molecule type" value="Genomic_DNA"/>
</dbReference>
<reference evidence="1 2" key="1">
    <citation type="submission" date="2015-01" db="EMBL/GenBank/DDBJ databases">
        <title>Evolution of Trichinella species and genotypes.</title>
        <authorList>
            <person name="Korhonen P.K."/>
            <person name="Edoardo P."/>
            <person name="Giuseppe L.R."/>
            <person name="Gasser R.B."/>
        </authorList>
    </citation>
    <scope>NUCLEOTIDE SEQUENCE [LARGE SCALE GENOMIC DNA]</scope>
    <source>
        <strain evidence="1">ISS2496</strain>
    </source>
</reference>
<dbReference type="AlphaFoldDB" id="A0A0V0ZT46"/>
<accession>A0A0V0ZT46</accession>
<name>A0A0V0ZT46_9BILA</name>
<keyword evidence="2" id="KW-1185">Reference proteome</keyword>
<evidence type="ECO:0000313" key="2">
    <source>
        <dbReference type="Proteomes" id="UP000054783"/>
    </source>
</evidence>
<dbReference type="Proteomes" id="UP000054783">
    <property type="component" value="Unassembled WGS sequence"/>
</dbReference>